<sequence>MPLLYTTRKNDRSFIKESSRVKKEASEMRDFCHVHGKGVKVSGVRQINKQRPGSLPLYCRKPKATVTLHDQESAPLSRSVTKQNGGKRAERAKGKETGVFTEPSSEASEKSVMVVGHRVTKDGVEYRVKGTQEPDSAELRHSLLGENVDLAVVATYARRQRASHCSTETMKKAFSQVFGQKLRANNKEEKYKGDDVPKGDFRDNKAGVKADVKELTDLDKLYIALAEVGQENLFDRLCYGLNITSLDALQEYSEEDSTSAFICNKIKSRLEGKDFNFRALAQKYKRSKLAEECKIRHIPVIPKKDLAVTRTLKEGPFVGQVCEAQLTLPNGKKEKVCLRYQTAEEEEGMDFLSEAEKAFKLRHENILAYYGVVIASAYSPYPALVVEFAEFGNLSESSHYHTIERLWRFTIQAATALEYLERRDVIHQSIVDYNFLVVAGFELKLAGLAFCWFKKVNLKNKKNQRERGRAENSVPFMFGKVFSSIFSALSRRYKSHPKLERCVLNSVRMPPSFSEIRQSLVTQGPDWKEKGLYGRNEGVVGRDGAFDSERMDEKENFSHKRRILEVYILVLEECLKSNKKTGSQGMIKLCCKGNRMKFENIEEAIEFWRALWEGTESGNAGMEWTEDVREAIKEAVPEIPTAEFKLTGDKVGHSIRKKKNWSAPGPDLLANFWWKKVVVLHHDVAGSFEATVAYERDFPLRFSGEKTSLLPKPGEFTKDNQRPITCLNTLYKWYTWCLLVDANHHLLSHVLTQGDQRGAKQDCSGAGNNLLIDRMVCQDAQRGDRNLSMAWIDVSKACDSVDHRCNLERVIRTVKGGIGCIGLKWNEKKCAVVHVKRGYVKQTENMEIDELKSIKSFGEESTYKFLGAIENSKQEDKLVLENASKGYLRRLAIIWSSPLSDHAKEGGGEDHPQGSTAILYMSRKCGGRGLRSVETTYKEIKITDMKLYGNPDPSMEAVRMLEKKSARVGPHSVIKDASKYVEEMGFQLKLEHPEPTCITDDGKEVKGKKVKGCIAKARQEEVQAKVKEEKWQGKMICNRWEDEQLD</sequence>
<dbReference type="PANTHER" id="PTHR35450:SF2">
    <property type="entry name" value="REVERSE TRANSCRIPTASE DOMAIN-CONTAINING PROTEIN"/>
    <property type="match status" value="1"/>
</dbReference>
<dbReference type="GO" id="GO:0005524">
    <property type="term" value="F:ATP binding"/>
    <property type="evidence" value="ECO:0007669"/>
    <property type="project" value="InterPro"/>
</dbReference>
<feature type="domain" description="Protein kinase" evidence="2">
    <location>
        <begin position="306"/>
        <end position="656"/>
    </location>
</feature>
<dbReference type="GO" id="GO:0004672">
    <property type="term" value="F:protein kinase activity"/>
    <property type="evidence" value="ECO:0007669"/>
    <property type="project" value="InterPro"/>
</dbReference>
<evidence type="ECO:0000313" key="3">
    <source>
        <dbReference type="EMBL" id="PFX14662.1"/>
    </source>
</evidence>
<evidence type="ECO:0000256" key="1">
    <source>
        <dbReference type="SAM" id="MobiDB-lite"/>
    </source>
</evidence>
<dbReference type="PROSITE" id="PS50011">
    <property type="entry name" value="PROTEIN_KINASE_DOM"/>
    <property type="match status" value="1"/>
</dbReference>
<dbReference type="InterPro" id="IPR001245">
    <property type="entry name" value="Ser-Thr/Tyr_kinase_cat_dom"/>
</dbReference>
<evidence type="ECO:0000259" key="2">
    <source>
        <dbReference type="PROSITE" id="PS50011"/>
    </source>
</evidence>
<dbReference type="OrthoDB" id="10259294at2759"/>
<keyword evidence="3" id="KW-0808">Transferase</keyword>
<dbReference type="PANTHER" id="PTHR35450">
    <property type="entry name" value="REVERSE TRANSCRIPTASE DOMAIN-CONTAINING PROTEIN"/>
    <property type="match status" value="1"/>
</dbReference>
<dbReference type="Proteomes" id="UP000225706">
    <property type="component" value="Unassembled WGS sequence"/>
</dbReference>
<keyword evidence="3" id="KW-0418">Kinase</keyword>
<reference evidence="4" key="1">
    <citation type="journal article" date="2017" name="bioRxiv">
        <title>Comparative analysis of the genomes of Stylophora pistillata and Acropora digitifera provides evidence for extensive differences between species of corals.</title>
        <authorList>
            <person name="Voolstra C.R."/>
            <person name="Li Y."/>
            <person name="Liew Y.J."/>
            <person name="Baumgarten S."/>
            <person name="Zoccola D."/>
            <person name="Flot J.-F."/>
            <person name="Tambutte S."/>
            <person name="Allemand D."/>
            <person name="Aranda M."/>
        </authorList>
    </citation>
    <scope>NUCLEOTIDE SEQUENCE [LARGE SCALE GENOMIC DNA]</scope>
</reference>
<dbReference type="AlphaFoldDB" id="A0A2B4REI2"/>
<dbReference type="Gene3D" id="1.10.510.10">
    <property type="entry name" value="Transferase(Phosphotransferase) domain 1"/>
    <property type="match status" value="1"/>
</dbReference>
<feature type="compositionally biased region" description="Polar residues" evidence="1">
    <location>
        <begin position="74"/>
        <end position="84"/>
    </location>
</feature>
<feature type="compositionally biased region" description="Basic and acidic residues" evidence="1">
    <location>
        <begin position="87"/>
        <end position="96"/>
    </location>
</feature>
<name>A0A2B4REI2_STYPI</name>
<dbReference type="STRING" id="50429.A0A2B4REI2"/>
<dbReference type="Pfam" id="PF07714">
    <property type="entry name" value="PK_Tyr_Ser-Thr"/>
    <property type="match status" value="1"/>
</dbReference>
<feature type="region of interest" description="Disordered" evidence="1">
    <location>
        <begin position="69"/>
        <end position="111"/>
    </location>
</feature>
<organism evidence="3 4">
    <name type="scientific">Stylophora pistillata</name>
    <name type="common">Smooth cauliflower coral</name>
    <dbReference type="NCBI Taxonomy" id="50429"/>
    <lineage>
        <taxon>Eukaryota</taxon>
        <taxon>Metazoa</taxon>
        <taxon>Cnidaria</taxon>
        <taxon>Anthozoa</taxon>
        <taxon>Hexacorallia</taxon>
        <taxon>Scleractinia</taxon>
        <taxon>Astrocoeniina</taxon>
        <taxon>Pocilloporidae</taxon>
        <taxon>Stylophora</taxon>
    </lineage>
</organism>
<proteinExistence type="predicted"/>
<dbReference type="SUPFAM" id="SSF56112">
    <property type="entry name" value="Protein kinase-like (PK-like)"/>
    <property type="match status" value="1"/>
</dbReference>
<accession>A0A2B4REI2</accession>
<dbReference type="InterPro" id="IPR011009">
    <property type="entry name" value="Kinase-like_dom_sf"/>
</dbReference>
<keyword evidence="4" id="KW-1185">Reference proteome</keyword>
<protein>
    <submittedName>
        <fullName evidence="3">Tyrosine-protein kinase transforming protein RYK</fullName>
    </submittedName>
</protein>
<dbReference type="InterPro" id="IPR000719">
    <property type="entry name" value="Prot_kinase_dom"/>
</dbReference>
<comment type="caution">
    <text evidence="3">The sequence shown here is derived from an EMBL/GenBank/DDBJ whole genome shotgun (WGS) entry which is preliminary data.</text>
</comment>
<gene>
    <name evidence="3" type="primary">V-RYK</name>
    <name evidence="3" type="ORF">AWC38_SpisGene21158</name>
</gene>
<evidence type="ECO:0000313" key="4">
    <source>
        <dbReference type="Proteomes" id="UP000225706"/>
    </source>
</evidence>
<dbReference type="EMBL" id="LSMT01000748">
    <property type="protein sequence ID" value="PFX14662.1"/>
    <property type="molecule type" value="Genomic_DNA"/>
</dbReference>